<dbReference type="InterPro" id="IPR000719">
    <property type="entry name" value="Prot_kinase_dom"/>
</dbReference>
<dbReference type="GO" id="GO:0004672">
    <property type="term" value="F:protein kinase activity"/>
    <property type="evidence" value="ECO:0007669"/>
    <property type="project" value="InterPro"/>
</dbReference>
<dbReference type="CTD" id="374872"/>
<dbReference type="RefSeq" id="XP_020864739.1">
    <property type="nucleotide sequence ID" value="XM_021009080.1"/>
</dbReference>
<evidence type="ECO:0000259" key="3">
    <source>
        <dbReference type="PROSITE" id="PS50011"/>
    </source>
</evidence>
<feature type="region of interest" description="Disordered" evidence="2">
    <location>
        <begin position="1"/>
        <end position="96"/>
    </location>
</feature>
<proteinExistence type="inferred from homology"/>
<dbReference type="Gene3D" id="1.10.510.10">
    <property type="entry name" value="Transferase(Phosphotransferase) domain 1"/>
    <property type="match status" value="1"/>
</dbReference>
<feature type="domain" description="Protein kinase" evidence="3">
    <location>
        <begin position="172"/>
        <end position="438"/>
    </location>
</feature>
<feature type="compositionally biased region" description="Polar residues" evidence="2">
    <location>
        <begin position="60"/>
        <end position="81"/>
    </location>
</feature>
<evidence type="ECO:0000256" key="2">
    <source>
        <dbReference type="SAM" id="MobiDB-lite"/>
    </source>
</evidence>
<dbReference type="PROSITE" id="PS00109">
    <property type="entry name" value="PROTEIN_KINASE_TYR"/>
    <property type="match status" value="1"/>
</dbReference>
<dbReference type="GO" id="GO:0005925">
    <property type="term" value="C:focal adhesion"/>
    <property type="evidence" value="ECO:0007669"/>
    <property type="project" value="TreeGrafter"/>
</dbReference>
<evidence type="ECO:0000256" key="1">
    <source>
        <dbReference type="ARBA" id="ARBA00038349"/>
    </source>
</evidence>
<keyword evidence="4" id="KW-1185">Reference proteome</keyword>
<dbReference type="InterPro" id="IPR008266">
    <property type="entry name" value="Tyr_kinase_AS"/>
</dbReference>
<protein>
    <recommendedName>
        <fullName evidence="3">Protein kinase domain-containing protein</fullName>
    </recommendedName>
</protein>
<sequence>MGDSDPVSTTPHQDLPSPSLHYPYSNLGERRAHLLPSKPCRSQTSRLSSTDLSPPPLPQKTLSRTRSLPTSNTLHYSSGCSSLPKREYQSNPGQTSWEKLRRPLLESQSLEEIPYGRVSRSGPEPHRLTFATPDWELGHFFQDLDSAQEVYKVLRGRQLDSLRCIEKRLGARLAGPWPGRGGPGQVFRLLDSKPCAESGDAWYYRVVRITEDTWHLLAAKVHKPWSMACEPLDTEPPGLALQATLKPHFNVQSLCGQLPAGTLPEAPWQGPVALVAEVPTQTVADWVGANKELHRTCAGQYERQVCLLLLQLCGALKQLHVDSLGHGDLRPENLLLVAPRGQPTGTLPQLLLTNFARTRPLVPQLPAREDELQLGLLVYEMLGQGPVLAQARGASPPPLPIRSAYSLALARLAPHLLQAEPDSRPSVAQVRVALQTMLWGPGPKLQAQGLPLGPWLDIHRALLPLELAERLAGSGEAAGLEDWLCCQYLTEASHHMVGWALDFLWGELPAAGD</sequence>
<dbReference type="PANTHER" id="PTHR22972">
    <property type="entry name" value="SERINE/THREONINE PROTEIN KINASE"/>
    <property type="match status" value="1"/>
</dbReference>
<dbReference type="GO" id="GO:0015629">
    <property type="term" value="C:actin cytoskeleton"/>
    <property type="evidence" value="ECO:0007669"/>
    <property type="project" value="TreeGrafter"/>
</dbReference>
<gene>
    <name evidence="5" type="primary">CUNH19orf35</name>
</gene>
<evidence type="ECO:0000313" key="4">
    <source>
        <dbReference type="Proteomes" id="UP000515140"/>
    </source>
</evidence>
<dbReference type="OMA" id="PWLRVRR"/>
<comment type="similarity">
    <text evidence="1">Belongs to the protein kinase superfamily.</text>
</comment>
<evidence type="ECO:0000313" key="5">
    <source>
        <dbReference type="RefSeq" id="XP_020864739.1"/>
    </source>
</evidence>
<dbReference type="GeneID" id="110223500"/>
<dbReference type="InterPro" id="IPR011009">
    <property type="entry name" value="Kinase-like_dom_sf"/>
</dbReference>
<name>A0A6P5M8B4_PHACI</name>
<dbReference type="KEGG" id="pcw:110223500"/>
<accession>A0A6P5M8B4</accession>
<dbReference type="GO" id="GO:0005524">
    <property type="term" value="F:ATP binding"/>
    <property type="evidence" value="ECO:0007669"/>
    <property type="project" value="InterPro"/>
</dbReference>
<dbReference type="SUPFAM" id="SSF56112">
    <property type="entry name" value="Protein kinase-like (PK-like)"/>
    <property type="match status" value="1"/>
</dbReference>
<reference evidence="5" key="1">
    <citation type="submission" date="2025-08" db="UniProtKB">
        <authorList>
            <consortium name="RefSeq"/>
        </authorList>
    </citation>
    <scope>IDENTIFICATION</scope>
    <source>
        <tissue evidence="5">Spleen</tissue>
    </source>
</reference>
<organism evidence="4 5">
    <name type="scientific">Phascolarctos cinereus</name>
    <name type="common">Koala</name>
    <dbReference type="NCBI Taxonomy" id="38626"/>
    <lineage>
        <taxon>Eukaryota</taxon>
        <taxon>Metazoa</taxon>
        <taxon>Chordata</taxon>
        <taxon>Craniata</taxon>
        <taxon>Vertebrata</taxon>
        <taxon>Euteleostomi</taxon>
        <taxon>Mammalia</taxon>
        <taxon>Metatheria</taxon>
        <taxon>Diprotodontia</taxon>
        <taxon>Phascolarctidae</taxon>
        <taxon>Phascolarctos</taxon>
    </lineage>
</organism>
<dbReference type="FunCoup" id="A0A6P5M8B4">
    <property type="interactions" value="8"/>
</dbReference>
<dbReference type="AlphaFoldDB" id="A0A6P5M8B4"/>
<dbReference type="PANTHER" id="PTHR22972:SF6">
    <property type="entry name" value="PROTEIN PEAK3"/>
    <property type="match status" value="1"/>
</dbReference>
<dbReference type="Proteomes" id="UP000515140">
    <property type="component" value="Unplaced"/>
</dbReference>
<dbReference type="InterPro" id="IPR051511">
    <property type="entry name" value="MitoQC_Scaffold_Kinases"/>
</dbReference>
<dbReference type="PROSITE" id="PS50011">
    <property type="entry name" value="PROTEIN_KINASE_DOM"/>
    <property type="match status" value="1"/>
</dbReference>
<dbReference type="InParanoid" id="A0A6P5M8B4"/>
<feature type="compositionally biased region" description="Polar residues" evidence="2">
    <location>
        <begin position="1"/>
        <end position="12"/>
    </location>
</feature>